<proteinExistence type="predicted"/>
<evidence type="ECO:0000313" key="3">
    <source>
        <dbReference type="Proteomes" id="UP000799429"/>
    </source>
</evidence>
<evidence type="ECO:0000313" key="2">
    <source>
        <dbReference type="EMBL" id="KAF2836730.1"/>
    </source>
</evidence>
<feature type="chain" id="PRO_5040295296" evidence="1">
    <location>
        <begin position="30"/>
        <end position="136"/>
    </location>
</feature>
<name>A0A9P4VNY5_9PEZI</name>
<accession>A0A9P4VNY5</accession>
<reference evidence="2" key="1">
    <citation type="journal article" date="2020" name="Stud. Mycol.">
        <title>101 Dothideomycetes genomes: a test case for predicting lifestyles and emergence of pathogens.</title>
        <authorList>
            <person name="Haridas S."/>
            <person name="Albert R."/>
            <person name="Binder M."/>
            <person name="Bloem J."/>
            <person name="Labutti K."/>
            <person name="Salamov A."/>
            <person name="Andreopoulos B."/>
            <person name="Baker S."/>
            <person name="Barry K."/>
            <person name="Bills G."/>
            <person name="Bluhm B."/>
            <person name="Cannon C."/>
            <person name="Castanera R."/>
            <person name="Culley D."/>
            <person name="Daum C."/>
            <person name="Ezra D."/>
            <person name="Gonzalez J."/>
            <person name="Henrissat B."/>
            <person name="Kuo A."/>
            <person name="Liang C."/>
            <person name="Lipzen A."/>
            <person name="Lutzoni F."/>
            <person name="Magnuson J."/>
            <person name="Mondo S."/>
            <person name="Nolan M."/>
            <person name="Ohm R."/>
            <person name="Pangilinan J."/>
            <person name="Park H.-J."/>
            <person name="Ramirez L."/>
            <person name="Alfaro M."/>
            <person name="Sun H."/>
            <person name="Tritt A."/>
            <person name="Yoshinaga Y."/>
            <person name="Zwiers L.-H."/>
            <person name="Turgeon B."/>
            <person name="Goodwin S."/>
            <person name="Spatafora J."/>
            <person name="Crous P."/>
            <person name="Grigoriev I."/>
        </authorList>
    </citation>
    <scope>NUCLEOTIDE SEQUENCE</scope>
    <source>
        <strain evidence="2">CBS 101060</strain>
    </source>
</reference>
<feature type="signal peptide" evidence="1">
    <location>
        <begin position="1"/>
        <end position="29"/>
    </location>
</feature>
<keyword evidence="1" id="KW-0732">Signal</keyword>
<sequence>MSRPKHESSLLQLPLLYYILILSPGGNLSLGLEAYPRYSNPSLRDTIDNCCIFWRILSVCTVLYDCRNVTHNRFHRPQMQIYILRNDPGTTLNILRLSEESKPHLYHNDIAGYSKKSKKLQAHSQVSQHMSSLALR</sequence>
<keyword evidence="3" id="KW-1185">Reference proteome</keyword>
<dbReference type="AlphaFoldDB" id="A0A9P4VNY5"/>
<gene>
    <name evidence="2" type="ORF">M501DRAFT_227828</name>
</gene>
<dbReference type="EMBL" id="MU006102">
    <property type="protein sequence ID" value="KAF2836730.1"/>
    <property type="molecule type" value="Genomic_DNA"/>
</dbReference>
<dbReference type="Proteomes" id="UP000799429">
    <property type="component" value="Unassembled WGS sequence"/>
</dbReference>
<evidence type="ECO:0000256" key="1">
    <source>
        <dbReference type="SAM" id="SignalP"/>
    </source>
</evidence>
<organism evidence="2 3">
    <name type="scientific">Patellaria atrata CBS 101060</name>
    <dbReference type="NCBI Taxonomy" id="1346257"/>
    <lineage>
        <taxon>Eukaryota</taxon>
        <taxon>Fungi</taxon>
        <taxon>Dikarya</taxon>
        <taxon>Ascomycota</taxon>
        <taxon>Pezizomycotina</taxon>
        <taxon>Dothideomycetes</taxon>
        <taxon>Dothideomycetes incertae sedis</taxon>
        <taxon>Patellariales</taxon>
        <taxon>Patellariaceae</taxon>
        <taxon>Patellaria</taxon>
    </lineage>
</organism>
<protein>
    <submittedName>
        <fullName evidence="2">Uncharacterized protein</fullName>
    </submittedName>
</protein>
<comment type="caution">
    <text evidence="2">The sequence shown here is derived from an EMBL/GenBank/DDBJ whole genome shotgun (WGS) entry which is preliminary data.</text>
</comment>